<evidence type="ECO:0000256" key="5">
    <source>
        <dbReference type="ARBA" id="ARBA00023204"/>
    </source>
</evidence>
<gene>
    <name evidence="8" type="ORF">FOL47_008778</name>
</gene>
<comment type="cofactor">
    <cofactor evidence="1">
        <name>a divalent metal cation</name>
        <dbReference type="ChEBI" id="CHEBI:60240"/>
    </cofactor>
</comment>
<dbReference type="GO" id="GO:0006281">
    <property type="term" value="P:DNA repair"/>
    <property type="evidence" value="ECO:0007669"/>
    <property type="project" value="UniProtKB-KW"/>
</dbReference>
<keyword evidence="4" id="KW-0227">DNA damage</keyword>
<dbReference type="Gene3D" id="3.30.1490.70">
    <property type="match status" value="1"/>
</dbReference>
<reference evidence="8 9" key="1">
    <citation type="submission" date="2020-04" db="EMBL/GenBank/DDBJ databases">
        <title>Perkinsus chesapeaki whole genome sequence.</title>
        <authorList>
            <person name="Bogema D.R."/>
        </authorList>
    </citation>
    <scope>NUCLEOTIDE SEQUENCE [LARGE SCALE GENOMIC DNA]</scope>
    <source>
        <strain evidence="8">ATCC PRA-425</strain>
    </source>
</reference>
<keyword evidence="2" id="KW-0436">Ligase</keyword>
<evidence type="ECO:0000256" key="6">
    <source>
        <dbReference type="SAM" id="MobiDB-lite"/>
    </source>
</evidence>
<protein>
    <recommendedName>
        <fullName evidence="7">ATP-dependent DNA ligase family profile domain-containing protein</fullName>
    </recommendedName>
</protein>
<dbReference type="GO" id="GO:0006260">
    <property type="term" value="P:DNA replication"/>
    <property type="evidence" value="ECO:0007669"/>
    <property type="project" value="UniProtKB-KW"/>
</dbReference>
<accession>A0A7J6MT01</accession>
<dbReference type="GO" id="GO:0006310">
    <property type="term" value="P:DNA recombination"/>
    <property type="evidence" value="ECO:0007669"/>
    <property type="project" value="InterPro"/>
</dbReference>
<comment type="caution">
    <text evidence="8">The sequence shown here is derived from an EMBL/GenBank/DDBJ whole genome shotgun (WGS) entry which is preliminary data.</text>
</comment>
<dbReference type="PROSITE" id="PS50160">
    <property type="entry name" value="DNA_LIGASE_A3"/>
    <property type="match status" value="1"/>
</dbReference>
<proteinExistence type="predicted"/>
<dbReference type="AlphaFoldDB" id="A0A7J6MT01"/>
<dbReference type="Proteomes" id="UP000591131">
    <property type="component" value="Unassembled WGS sequence"/>
</dbReference>
<feature type="domain" description="ATP-dependent DNA ligase family profile" evidence="7">
    <location>
        <begin position="121"/>
        <end position="262"/>
    </location>
</feature>
<evidence type="ECO:0000256" key="4">
    <source>
        <dbReference type="ARBA" id="ARBA00022763"/>
    </source>
</evidence>
<dbReference type="SUPFAM" id="SSF50249">
    <property type="entry name" value="Nucleic acid-binding proteins"/>
    <property type="match status" value="1"/>
</dbReference>
<evidence type="ECO:0000256" key="2">
    <source>
        <dbReference type="ARBA" id="ARBA00022598"/>
    </source>
</evidence>
<sequence>MSVATLPQSVVSTTLATAPVLRSRLPSRPAFTLCSKALKDQHSYAGWLCAEKLDGVRAMWGQGKFHSRYGLTFRPPPWFGAPLERHLGPNIFLDGELWMGRQTFCEAAGIVRRHNCPEGWAKVQYHIYDLASDETAHLPYSERLDILRQLLEPITAGVDLTNLSSAIPKDIPAAWLMSPSFPHPHIFLHSPLCTLEGHSDVTRLCEDMVKAGGEGLILRDPQGKYLSGKRNPGIVKVKLHDDSEALVIGHVTYEGRGADRGVSSLVAVDRDRTIFKLGSGLTDEVRKDPPPVGTVIQYKYSEISAVTGRPRFPVYLRERTDMSKERFLEEMNKADRDGGESSSDEKAL</sequence>
<dbReference type="PANTHER" id="PTHR47810:SF1">
    <property type="entry name" value="DNA LIGASE B"/>
    <property type="match status" value="1"/>
</dbReference>
<evidence type="ECO:0000259" key="7">
    <source>
        <dbReference type="PROSITE" id="PS50160"/>
    </source>
</evidence>
<evidence type="ECO:0000313" key="8">
    <source>
        <dbReference type="EMBL" id="KAF4674728.1"/>
    </source>
</evidence>
<dbReference type="InterPro" id="IPR012340">
    <property type="entry name" value="NA-bd_OB-fold"/>
</dbReference>
<dbReference type="CDD" id="cd07896">
    <property type="entry name" value="Adenylation_kDNA_ligase_like"/>
    <property type="match status" value="1"/>
</dbReference>
<feature type="region of interest" description="Disordered" evidence="6">
    <location>
        <begin position="326"/>
        <end position="348"/>
    </location>
</feature>
<keyword evidence="9" id="KW-1185">Reference proteome</keyword>
<dbReference type="Pfam" id="PF01068">
    <property type="entry name" value="DNA_ligase_A_M"/>
    <property type="match status" value="1"/>
</dbReference>
<evidence type="ECO:0000313" key="9">
    <source>
        <dbReference type="Proteomes" id="UP000591131"/>
    </source>
</evidence>
<dbReference type="InterPro" id="IPR012310">
    <property type="entry name" value="DNA_ligase_ATP-dep_cent"/>
</dbReference>
<dbReference type="InterPro" id="IPR029319">
    <property type="entry name" value="DNA_ligase_OB"/>
</dbReference>
<dbReference type="SUPFAM" id="SSF56091">
    <property type="entry name" value="DNA ligase/mRNA capping enzyme, catalytic domain"/>
    <property type="match status" value="1"/>
</dbReference>
<dbReference type="OrthoDB" id="411785at2759"/>
<dbReference type="Gene3D" id="3.30.470.30">
    <property type="entry name" value="DNA ligase/mRNA capping enzyme"/>
    <property type="match status" value="1"/>
</dbReference>
<dbReference type="GO" id="GO:0003910">
    <property type="term" value="F:DNA ligase (ATP) activity"/>
    <property type="evidence" value="ECO:0007669"/>
    <property type="project" value="InterPro"/>
</dbReference>
<dbReference type="CDD" id="cd08041">
    <property type="entry name" value="OBF_kDNA_ligase_like"/>
    <property type="match status" value="1"/>
</dbReference>
<dbReference type="PANTHER" id="PTHR47810">
    <property type="entry name" value="DNA LIGASE"/>
    <property type="match status" value="1"/>
</dbReference>
<dbReference type="Pfam" id="PF14743">
    <property type="entry name" value="DNA_ligase_OB_2"/>
    <property type="match status" value="1"/>
</dbReference>
<dbReference type="EMBL" id="JAAPAO010000058">
    <property type="protein sequence ID" value="KAF4674728.1"/>
    <property type="molecule type" value="Genomic_DNA"/>
</dbReference>
<evidence type="ECO:0000256" key="1">
    <source>
        <dbReference type="ARBA" id="ARBA00001968"/>
    </source>
</evidence>
<name>A0A7J6MT01_PERCH</name>
<evidence type="ECO:0000256" key="3">
    <source>
        <dbReference type="ARBA" id="ARBA00022705"/>
    </source>
</evidence>
<dbReference type="InterPro" id="IPR050326">
    <property type="entry name" value="NAD_dep_DNA_ligaseB"/>
</dbReference>
<keyword evidence="3" id="KW-0235">DNA replication</keyword>
<organism evidence="8 9">
    <name type="scientific">Perkinsus chesapeaki</name>
    <name type="common">Clam parasite</name>
    <name type="synonym">Perkinsus andrewsi</name>
    <dbReference type="NCBI Taxonomy" id="330153"/>
    <lineage>
        <taxon>Eukaryota</taxon>
        <taxon>Sar</taxon>
        <taxon>Alveolata</taxon>
        <taxon>Perkinsozoa</taxon>
        <taxon>Perkinsea</taxon>
        <taxon>Perkinsida</taxon>
        <taxon>Perkinsidae</taxon>
        <taxon>Perkinsus</taxon>
    </lineage>
</organism>
<dbReference type="GO" id="GO:0005524">
    <property type="term" value="F:ATP binding"/>
    <property type="evidence" value="ECO:0007669"/>
    <property type="project" value="InterPro"/>
</dbReference>
<dbReference type="Gene3D" id="2.40.50.140">
    <property type="entry name" value="Nucleic acid-binding proteins"/>
    <property type="match status" value="1"/>
</dbReference>
<keyword evidence="5" id="KW-0234">DNA repair</keyword>